<dbReference type="PROSITE" id="PS00211">
    <property type="entry name" value="ABC_TRANSPORTER_1"/>
    <property type="match status" value="1"/>
</dbReference>
<dbReference type="InterPro" id="IPR050093">
    <property type="entry name" value="ABC_SmlMolc_Importer"/>
</dbReference>
<evidence type="ECO:0000313" key="5">
    <source>
        <dbReference type="EMBL" id="QJD95598.1"/>
    </source>
</evidence>
<dbReference type="GO" id="GO:0005524">
    <property type="term" value="F:ATP binding"/>
    <property type="evidence" value="ECO:0007669"/>
    <property type="project" value="UniProtKB-KW"/>
</dbReference>
<dbReference type="InterPro" id="IPR003593">
    <property type="entry name" value="AAA+_ATPase"/>
</dbReference>
<dbReference type="SUPFAM" id="SSF52540">
    <property type="entry name" value="P-loop containing nucleoside triphosphate hydrolases"/>
    <property type="match status" value="1"/>
</dbReference>
<evidence type="ECO:0000259" key="4">
    <source>
        <dbReference type="PROSITE" id="PS50893"/>
    </source>
</evidence>
<evidence type="ECO:0000256" key="2">
    <source>
        <dbReference type="ARBA" id="ARBA00022741"/>
    </source>
</evidence>
<evidence type="ECO:0000313" key="6">
    <source>
        <dbReference type="Proteomes" id="UP000503278"/>
    </source>
</evidence>
<dbReference type="SMART" id="SM00382">
    <property type="entry name" value="AAA"/>
    <property type="match status" value="1"/>
</dbReference>
<keyword evidence="6" id="KW-1185">Reference proteome</keyword>
<keyword evidence="1" id="KW-0813">Transport</keyword>
<dbReference type="Proteomes" id="UP000503278">
    <property type="component" value="Chromosome"/>
</dbReference>
<dbReference type="InterPro" id="IPR003439">
    <property type="entry name" value="ABC_transporter-like_ATP-bd"/>
</dbReference>
<accession>A0A7L5DZF0</accession>
<protein>
    <submittedName>
        <fullName evidence="5">ATP-binding cassette domain-containing protein</fullName>
    </submittedName>
</protein>
<dbReference type="EMBL" id="CP051682">
    <property type="protein sequence ID" value="QJD95598.1"/>
    <property type="molecule type" value="Genomic_DNA"/>
</dbReference>
<feature type="domain" description="ABC transporter" evidence="4">
    <location>
        <begin position="1"/>
        <end position="234"/>
    </location>
</feature>
<reference evidence="5 6" key="1">
    <citation type="submission" date="2020-04" db="EMBL/GenBank/DDBJ databases">
        <title>Genome sequencing of novel species.</title>
        <authorList>
            <person name="Heo J."/>
            <person name="Kim S.-J."/>
            <person name="Kim J.-S."/>
            <person name="Hong S.-B."/>
            <person name="Kwon S.-W."/>
        </authorList>
    </citation>
    <scope>NUCLEOTIDE SEQUENCE [LARGE SCALE GENOMIC DNA]</scope>
    <source>
        <strain evidence="5 6">F39-2</strain>
    </source>
</reference>
<dbReference type="GO" id="GO:0016887">
    <property type="term" value="F:ATP hydrolysis activity"/>
    <property type="evidence" value="ECO:0007669"/>
    <property type="project" value="InterPro"/>
</dbReference>
<evidence type="ECO:0000256" key="1">
    <source>
        <dbReference type="ARBA" id="ARBA00022448"/>
    </source>
</evidence>
<dbReference type="InterPro" id="IPR017871">
    <property type="entry name" value="ABC_transporter-like_CS"/>
</dbReference>
<dbReference type="PROSITE" id="PS50893">
    <property type="entry name" value="ABC_TRANSPORTER_2"/>
    <property type="match status" value="1"/>
</dbReference>
<organism evidence="5 6">
    <name type="scientific">Mucilaginibacter robiniae</name>
    <dbReference type="NCBI Taxonomy" id="2728022"/>
    <lineage>
        <taxon>Bacteria</taxon>
        <taxon>Pseudomonadati</taxon>
        <taxon>Bacteroidota</taxon>
        <taxon>Sphingobacteriia</taxon>
        <taxon>Sphingobacteriales</taxon>
        <taxon>Sphingobacteriaceae</taxon>
        <taxon>Mucilaginibacter</taxon>
    </lineage>
</organism>
<dbReference type="Pfam" id="PF00005">
    <property type="entry name" value="ABC_tran"/>
    <property type="match status" value="1"/>
</dbReference>
<dbReference type="RefSeq" id="WP_169606606.1">
    <property type="nucleotide sequence ID" value="NZ_CP051682.1"/>
</dbReference>
<name>A0A7L5DZF0_9SPHI</name>
<keyword evidence="3 5" id="KW-0067">ATP-binding</keyword>
<proteinExistence type="predicted"/>
<dbReference type="InterPro" id="IPR027417">
    <property type="entry name" value="P-loop_NTPase"/>
</dbReference>
<gene>
    <name evidence="5" type="ORF">HH214_06775</name>
</gene>
<dbReference type="Gene3D" id="3.40.50.300">
    <property type="entry name" value="P-loop containing nucleotide triphosphate hydrolases"/>
    <property type="match status" value="1"/>
</dbReference>
<keyword evidence="2" id="KW-0547">Nucleotide-binding</keyword>
<dbReference type="PANTHER" id="PTHR42781">
    <property type="entry name" value="SPERMIDINE/PUTRESCINE IMPORT ATP-BINDING PROTEIN POTA"/>
    <property type="match status" value="1"/>
</dbReference>
<sequence>MIKISVRKKLHLAHGSSMLSVDAELPAQAFTALYGPSGAGKTTLLKIIAGLLQPEEGIIEVNGETWLNTHRKINMPIQKRSIGFVFQDFALFPNMTVRENLLYALPNRKQTDVIESLLTKVHLKNLANRKPDTLSSGQKQRVALIRALMRKPQLLLLDEPLSALDDAMRQHLQQELTSFYQEYGMNVLIVSHHLPEIIKLSNQVLQLEGGQLIKAGTPDMLFNLEQNPDQLQLIGEVLSVDEQQVKLWVEHSMISIPLSDNTALWKAGDKVTIACHTRDLRFKKLS</sequence>
<evidence type="ECO:0000256" key="3">
    <source>
        <dbReference type="ARBA" id="ARBA00022840"/>
    </source>
</evidence>
<dbReference type="KEGG" id="mrob:HH214_06775"/>
<dbReference type="PANTHER" id="PTHR42781:SF4">
    <property type="entry name" value="SPERMIDINE_PUTRESCINE IMPORT ATP-BINDING PROTEIN POTA"/>
    <property type="match status" value="1"/>
</dbReference>
<dbReference type="AlphaFoldDB" id="A0A7L5DZF0"/>